<evidence type="ECO:0008006" key="5">
    <source>
        <dbReference type="Google" id="ProtNLM"/>
    </source>
</evidence>
<protein>
    <recommendedName>
        <fullName evidence="5">Sensor domain-containing diguanylate cyclase</fullName>
    </recommendedName>
</protein>
<dbReference type="CDD" id="cd00130">
    <property type="entry name" value="PAS"/>
    <property type="match status" value="2"/>
</dbReference>
<gene>
    <name evidence="3" type="ORF">DKW60_12125</name>
</gene>
<dbReference type="Gene3D" id="3.30.450.20">
    <property type="entry name" value="PAS domain"/>
    <property type="match status" value="2"/>
</dbReference>
<dbReference type="InterPro" id="IPR043128">
    <property type="entry name" value="Rev_trsase/Diguanyl_cyclase"/>
</dbReference>
<dbReference type="Pfam" id="PF08448">
    <property type="entry name" value="PAS_4"/>
    <property type="match status" value="1"/>
</dbReference>
<accession>A0A317CH46</accession>
<feature type="domain" description="PAS" evidence="1">
    <location>
        <begin position="246"/>
        <end position="295"/>
    </location>
</feature>
<dbReference type="RefSeq" id="WP_109837918.1">
    <property type="nucleotide sequence ID" value="NZ_QGKM01000035.1"/>
</dbReference>
<evidence type="ECO:0000259" key="1">
    <source>
        <dbReference type="PROSITE" id="PS50112"/>
    </source>
</evidence>
<dbReference type="PANTHER" id="PTHR44757:SF2">
    <property type="entry name" value="BIOFILM ARCHITECTURE MAINTENANCE PROTEIN MBAA"/>
    <property type="match status" value="1"/>
</dbReference>
<dbReference type="OrthoDB" id="92309at2"/>
<reference evidence="3 4" key="1">
    <citation type="submission" date="2018-05" db="EMBL/GenBank/DDBJ databases">
        <title>Leucothrix arctica sp. nov., isolated from Arctic seawater.</title>
        <authorList>
            <person name="Choi A."/>
            <person name="Baek K."/>
        </authorList>
    </citation>
    <scope>NUCLEOTIDE SEQUENCE [LARGE SCALE GENOMIC DNA]</scope>
    <source>
        <strain evidence="3 4">JCM 18388</strain>
    </source>
</reference>
<evidence type="ECO:0000313" key="4">
    <source>
        <dbReference type="Proteomes" id="UP000245539"/>
    </source>
</evidence>
<dbReference type="SUPFAM" id="SSF55073">
    <property type="entry name" value="Nucleotide cyclase"/>
    <property type="match status" value="1"/>
</dbReference>
<dbReference type="Pfam" id="PF00990">
    <property type="entry name" value="GGDEF"/>
    <property type="match status" value="1"/>
</dbReference>
<dbReference type="NCBIfam" id="TIGR00254">
    <property type="entry name" value="GGDEF"/>
    <property type="match status" value="1"/>
</dbReference>
<dbReference type="AlphaFoldDB" id="A0A317CH46"/>
<dbReference type="EMBL" id="QGKM01000035">
    <property type="protein sequence ID" value="PWQ96723.1"/>
    <property type="molecule type" value="Genomic_DNA"/>
</dbReference>
<dbReference type="InterPro" id="IPR052155">
    <property type="entry name" value="Biofilm_reg_signaling"/>
</dbReference>
<dbReference type="Gene3D" id="3.30.70.270">
    <property type="match status" value="1"/>
</dbReference>
<evidence type="ECO:0000259" key="2">
    <source>
        <dbReference type="PROSITE" id="PS50887"/>
    </source>
</evidence>
<comment type="caution">
    <text evidence="3">The sequence shown here is derived from an EMBL/GenBank/DDBJ whole genome shotgun (WGS) entry which is preliminary data.</text>
</comment>
<dbReference type="InterPro" id="IPR013767">
    <property type="entry name" value="PAS_fold"/>
</dbReference>
<dbReference type="Proteomes" id="UP000245539">
    <property type="component" value="Unassembled WGS sequence"/>
</dbReference>
<proteinExistence type="predicted"/>
<dbReference type="NCBIfam" id="TIGR00229">
    <property type="entry name" value="sensory_box"/>
    <property type="match status" value="2"/>
</dbReference>
<dbReference type="SMART" id="SM00091">
    <property type="entry name" value="PAS"/>
    <property type="match status" value="3"/>
</dbReference>
<sequence length="531" mass="59881">MTQLTRIIQELSPHMLVCVDRVTASIVYHNPAFSKKIRCESDKILETSLFKFIEESSYIPLARVLKTIPPNSEMNLNVLLKNSKSQTIDVSLQVCRRSDNDFLLYLFFVDNTAQVKKDQDLEVYQQVIASSQEIMLLIDNDYNYRIANQAFLLHSGLKEELVIGRNIRDLLGDQADMLISMLDKTINTGETVRFQFELIDPVKQNVINLDSIQSPYRNDQGEITGVIVCARDITPYVETNKETSSSNHYYKSLFEYSPDLLASVNLQTGLILEANHTLEKVLGYESAELTGQHLFKFHGSAHKKILAEAIVNLSNNNPINSLEVSLIAKDGSYISADLRTTPIVDADSNIAIFVWRDTRYQEKLAFKAAHDPLTHLYNRAGFMPLLEEAFQAGEERVLCFLDIDNFKLLNDTSGHLAGDEFLIAMADLLKKNMSRHDRLCRLGGDEFLVLVCGRELGEVHKLMRIVLLKMNSLIKGQRKYLNAKLGISIGVTPFSAGEESRTILTRADEACYQAKNNGKNQIAVINHKAAV</sequence>
<organism evidence="3 4">
    <name type="scientific">Leucothrix pacifica</name>
    <dbReference type="NCBI Taxonomy" id="1247513"/>
    <lineage>
        <taxon>Bacteria</taxon>
        <taxon>Pseudomonadati</taxon>
        <taxon>Pseudomonadota</taxon>
        <taxon>Gammaproteobacteria</taxon>
        <taxon>Thiotrichales</taxon>
        <taxon>Thiotrichaceae</taxon>
        <taxon>Leucothrix</taxon>
    </lineage>
</organism>
<dbReference type="InterPro" id="IPR029787">
    <property type="entry name" value="Nucleotide_cyclase"/>
</dbReference>
<dbReference type="PROSITE" id="PS50112">
    <property type="entry name" value="PAS"/>
    <property type="match status" value="1"/>
</dbReference>
<name>A0A317CH46_9GAMM</name>
<dbReference type="Pfam" id="PF00989">
    <property type="entry name" value="PAS"/>
    <property type="match status" value="1"/>
</dbReference>
<feature type="domain" description="GGDEF" evidence="2">
    <location>
        <begin position="394"/>
        <end position="527"/>
    </location>
</feature>
<dbReference type="CDD" id="cd01949">
    <property type="entry name" value="GGDEF"/>
    <property type="match status" value="1"/>
</dbReference>
<dbReference type="InterPro" id="IPR035965">
    <property type="entry name" value="PAS-like_dom_sf"/>
</dbReference>
<evidence type="ECO:0000313" key="3">
    <source>
        <dbReference type="EMBL" id="PWQ96723.1"/>
    </source>
</evidence>
<keyword evidence="4" id="KW-1185">Reference proteome</keyword>
<dbReference type="PANTHER" id="PTHR44757">
    <property type="entry name" value="DIGUANYLATE CYCLASE DGCP"/>
    <property type="match status" value="1"/>
</dbReference>
<dbReference type="GO" id="GO:0006355">
    <property type="term" value="P:regulation of DNA-templated transcription"/>
    <property type="evidence" value="ECO:0007669"/>
    <property type="project" value="InterPro"/>
</dbReference>
<dbReference type="Pfam" id="PF13426">
    <property type="entry name" value="PAS_9"/>
    <property type="match status" value="1"/>
</dbReference>
<dbReference type="InterPro" id="IPR000160">
    <property type="entry name" value="GGDEF_dom"/>
</dbReference>
<dbReference type="SUPFAM" id="SSF55785">
    <property type="entry name" value="PYP-like sensor domain (PAS domain)"/>
    <property type="match status" value="2"/>
</dbReference>
<dbReference type="InterPro" id="IPR013656">
    <property type="entry name" value="PAS_4"/>
</dbReference>
<dbReference type="SMART" id="SM00267">
    <property type="entry name" value="GGDEF"/>
    <property type="match status" value="1"/>
</dbReference>
<dbReference type="PROSITE" id="PS50887">
    <property type="entry name" value="GGDEF"/>
    <property type="match status" value="1"/>
</dbReference>
<dbReference type="InterPro" id="IPR000014">
    <property type="entry name" value="PAS"/>
</dbReference>